<gene>
    <name evidence="2" type="primary">20198244</name>
    <name evidence="1" type="ORF">HELRODRAFT_159290</name>
</gene>
<reference evidence="2" key="3">
    <citation type="submission" date="2015-06" db="UniProtKB">
        <authorList>
            <consortium name="EnsemblMetazoa"/>
        </authorList>
    </citation>
    <scope>IDENTIFICATION</scope>
</reference>
<sequence>MAVRFDNITLLSTISVVRRIYDVARRNTTTRHKLFCIVDAKQTPYYQRKLRQRPLHAITTHNNSLQMQAWKFITTATTTSRPTLMNMECKNKKSIEIKNICKNKHQNVINNPTSTCGRYKLESDTLKQISNQRHRTKKQRGETINSNNC</sequence>
<reference evidence="3" key="1">
    <citation type="submission" date="2012-12" db="EMBL/GenBank/DDBJ databases">
        <authorList>
            <person name="Hellsten U."/>
            <person name="Grimwood J."/>
            <person name="Chapman J.A."/>
            <person name="Shapiro H."/>
            <person name="Aerts A."/>
            <person name="Otillar R.P."/>
            <person name="Terry A.Y."/>
            <person name="Boore J.L."/>
            <person name="Simakov O."/>
            <person name="Marletaz F."/>
            <person name="Cho S.-J."/>
            <person name="Edsinger-Gonzales E."/>
            <person name="Havlak P."/>
            <person name="Kuo D.-H."/>
            <person name="Larsson T."/>
            <person name="Lv J."/>
            <person name="Arendt D."/>
            <person name="Savage R."/>
            <person name="Osoegawa K."/>
            <person name="de Jong P."/>
            <person name="Lindberg D.R."/>
            <person name="Seaver E.C."/>
            <person name="Weisblat D.A."/>
            <person name="Putnam N.H."/>
            <person name="Grigoriev I.V."/>
            <person name="Rokhsar D.S."/>
        </authorList>
    </citation>
    <scope>NUCLEOTIDE SEQUENCE</scope>
</reference>
<dbReference type="RefSeq" id="XP_009009424.1">
    <property type="nucleotide sequence ID" value="XM_009011176.1"/>
</dbReference>
<reference evidence="1 3" key="2">
    <citation type="journal article" date="2013" name="Nature">
        <title>Insights into bilaterian evolution from three spiralian genomes.</title>
        <authorList>
            <person name="Simakov O."/>
            <person name="Marletaz F."/>
            <person name="Cho S.J."/>
            <person name="Edsinger-Gonzales E."/>
            <person name="Havlak P."/>
            <person name="Hellsten U."/>
            <person name="Kuo D.H."/>
            <person name="Larsson T."/>
            <person name="Lv J."/>
            <person name="Arendt D."/>
            <person name="Savage R."/>
            <person name="Osoegawa K."/>
            <person name="de Jong P."/>
            <person name="Grimwood J."/>
            <person name="Chapman J.A."/>
            <person name="Shapiro H."/>
            <person name="Aerts A."/>
            <person name="Otillar R.P."/>
            <person name="Terry A.Y."/>
            <person name="Boore J.L."/>
            <person name="Grigoriev I.V."/>
            <person name="Lindberg D.R."/>
            <person name="Seaver E.C."/>
            <person name="Weisblat D.A."/>
            <person name="Putnam N.H."/>
            <person name="Rokhsar D.S."/>
        </authorList>
    </citation>
    <scope>NUCLEOTIDE SEQUENCE</scope>
</reference>
<name>T1ENU4_HELRO</name>
<keyword evidence="3" id="KW-1185">Reference proteome</keyword>
<dbReference type="InParanoid" id="T1ENU4"/>
<organism evidence="2 3">
    <name type="scientific">Helobdella robusta</name>
    <name type="common">Californian leech</name>
    <dbReference type="NCBI Taxonomy" id="6412"/>
    <lineage>
        <taxon>Eukaryota</taxon>
        <taxon>Metazoa</taxon>
        <taxon>Spiralia</taxon>
        <taxon>Lophotrochozoa</taxon>
        <taxon>Annelida</taxon>
        <taxon>Clitellata</taxon>
        <taxon>Hirudinea</taxon>
        <taxon>Rhynchobdellida</taxon>
        <taxon>Glossiphoniidae</taxon>
        <taxon>Helobdella</taxon>
    </lineage>
</organism>
<dbReference type="KEGG" id="hro:HELRODRAFT_159290"/>
<proteinExistence type="predicted"/>
<dbReference type="AlphaFoldDB" id="T1ENU4"/>
<dbReference type="EnsemblMetazoa" id="HelroT159290">
    <property type="protein sequence ID" value="HelroP159290"/>
    <property type="gene ID" value="HelroG159290"/>
</dbReference>
<protein>
    <submittedName>
        <fullName evidence="1 2">Uncharacterized protein</fullName>
    </submittedName>
</protein>
<dbReference type="GeneID" id="20198244"/>
<dbReference type="CTD" id="20198244"/>
<accession>T1ENU4</accession>
<evidence type="ECO:0000313" key="3">
    <source>
        <dbReference type="Proteomes" id="UP000015101"/>
    </source>
</evidence>
<dbReference type="EMBL" id="AMQM01000218">
    <property type="status" value="NOT_ANNOTATED_CDS"/>
    <property type="molecule type" value="Genomic_DNA"/>
</dbReference>
<dbReference type="HOGENOM" id="CLU_1751673_0_0_1"/>
<dbReference type="EMBL" id="KB095811">
    <property type="protein sequence ID" value="ESO12704.1"/>
    <property type="molecule type" value="Genomic_DNA"/>
</dbReference>
<evidence type="ECO:0000313" key="2">
    <source>
        <dbReference type="EnsemblMetazoa" id="HelroP159290"/>
    </source>
</evidence>
<dbReference type="Proteomes" id="UP000015101">
    <property type="component" value="Unassembled WGS sequence"/>
</dbReference>
<evidence type="ECO:0000313" key="1">
    <source>
        <dbReference type="EMBL" id="ESO12704.1"/>
    </source>
</evidence>